<proteinExistence type="inferred from homology"/>
<dbReference type="PANTHER" id="PTHR40980:SF3">
    <property type="entry name" value="TONB-DEPENDENT RECEPTOR-LIKE BETA-BARREL DOMAIN-CONTAINING PROTEIN"/>
    <property type="match status" value="1"/>
</dbReference>
<evidence type="ECO:0000256" key="2">
    <source>
        <dbReference type="ARBA" id="ARBA00022448"/>
    </source>
</evidence>
<feature type="signal peptide" evidence="10">
    <location>
        <begin position="1"/>
        <end position="27"/>
    </location>
</feature>
<keyword evidence="6 8" id="KW-0472">Membrane</keyword>
<evidence type="ECO:0000259" key="11">
    <source>
        <dbReference type="Pfam" id="PF00593"/>
    </source>
</evidence>
<dbReference type="InterPro" id="IPR000531">
    <property type="entry name" value="Beta-barrel_TonB"/>
</dbReference>
<evidence type="ECO:0000256" key="8">
    <source>
        <dbReference type="PROSITE-ProRule" id="PRU01360"/>
    </source>
</evidence>
<dbReference type="InterPro" id="IPR039426">
    <property type="entry name" value="TonB-dep_rcpt-like"/>
</dbReference>
<evidence type="ECO:0000256" key="3">
    <source>
        <dbReference type="ARBA" id="ARBA00022452"/>
    </source>
</evidence>
<dbReference type="InterPro" id="IPR037066">
    <property type="entry name" value="Plug_dom_sf"/>
</dbReference>
<dbReference type="CDD" id="cd01347">
    <property type="entry name" value="ligand_gated_channel"/>
    <property type="match status" value="1"/>
</dbReference>
<protein>
    <submittedName>
        <fullName evidence="13">TonB-dependent receptor</fullName>
    </submittedName>
</protein>
<feature type="chain" id="PRO_5008065368" evidence="10">
    <location>
        <begin position="28"/>
        <end position="908"/>
    </location>
</feature>
<dbReference type="OrthoDB" id="5476657at2"/>
<dbReference type="InterPro" id="IPR036942">
    <property type="entry name" value="Beta-barrel_TonB_sf"/>
</dbReference>
<dbReference type="Gene3D" id="2.40.170.20">
    <property type="entry name" value="TonB-dependent receptor, beta-barrel domain"/>
    <property type="match status" value="1"/>
</dbReference>
<dbReference type="InterPro" id="IPR010104">
    <property type="entry name" value="TonB_rcpt_bac"/>
</dbReference>
<comment type="similarity">
    <text evidence="8 9">Belongs to the TonB-dependent receptor family.</text>
</comment>
<accession>A0A177JVM5</accession>
<dbReference type="RefSeq" id="WP_026108795.1">
    <property type="nucleotide sequence ID" value="NZ_LSTR01000026.1"/>
</dbReference>
<dbReference type="Proteomes" id="UP000077262">
    <property type="component" value="Unassembled WGS sequence"/>
</dbReference>
<name>A0A177JVM5_SPHYA</name>
<keyword evidence="2 8" id="KW-0813">Transport</keyword>
<evidence type="ECO:0000256" key="10">
    <source>
        <dbReference type="SAM" id="SignalP"/>
    </source>
</evidence>
<organism evidence="13 14">
    <name type="scientific">Sphingobium yanoikuyae</name>
    <name type="common">Sphingomonas yanoikuyae</name>
    <dbReference type="NCBI Taxonomy" id="13690"/>
    <lineage>
        <taxon>Bacteria</taxon>
        <taxon>Pseudomonadati</taxon>
        <taxon>Pseudomonadota</taxon>
        <taxon>Alphaproteobacteria</taxon>
        <taxon>Sphingomonadales</taxon>
        <taxon>Sphingomonadaceae</taxon>
        <taxon>Sphingobium</taxon>
    </lineage>
</organism>
<gene>
    <name evidence="13" type="ORF">AX777_06120</name>
</gene>
<evidence type="ECO:0000256" key="6">
    <source>
        <dbReference type="ARBA" id="ARBA00023136"/>
    </source>
</evidence>
<dbReference type="PROSITE" id="PS52016">
    <property type="entry name" value="TONB_DEPENDENT_REC_3"/>
    <property type="match status" value="1"/>
</dbReference>
<feature type="domain" description="TonB-dependent receptor plug" evidence="12">
    <location>
        <begin position="63"/>
        <end position="169"/>
    </location>
</feature>
<evidence type="ECO:0000313" key="13">
    <source>
        <dbReference type="EMBL" id="OAH45098.1"/>
    </source>
</evidence>
<dbReference type="AlphaFoldDB" id="A0A177JVM5"/>
<dbReference type="EMBL" id="LSTR01000026">
    <property type="protein sequence ID" value="OAH45098.1"/>
    <property type="molecule type" value="Genomic_DNA"/>
</dbReference>
<feature type="domain" description="TonB-dependent receptor-like beta-barrel" evidence="11">
    <location>
        <begin position="418"/>
        <end position="875"/>
    </location>
</feature>
<evidence type="ECO:0000256" key="4">
    <source>
        <dbReference type="ARBA" id="ARBA00022692"/>
    </source>
</evidence>
<evidence type="ECO:0000259" key="12">
    <source>
        <dbReference type="Pfam" id="PF07715"/>
    </source>
</evidence>
<comment type="subcellular location">
    <subcellularLocation>
        <location evidence="1 8">Cell outer membrane</location>
        <topology evidence="1 8">Multi-pass membrane protein</topology>
    </subcellularLocation>
</comment>
<dbReference type="PANTHER" id="PTHR40980">
    <property type="entry name" value="PLUG DOMAIN-CONTAINING PROTEIN"/>
    <property type="match status" value="1"/>
</dbReference>
<evidence type="ECO:0000256" key="9">
    <source>
        <dbReference type="RuleBase" id="RU003357"/>
    </source>
</evidence>
<keyword evidence="7 8" id="KW-0998">Cell outer membrane</keyword>
<dbReference type="Gene3D" id="2.170.130.10">
    <property type="entry name" value="TonB-dependent receptor, plug domain"/>
    <property type="match status" value="1"/>
</dbReference>
<dbReference type="SUPFAM" id="SSF56935">
    <property type="entry name" value="Porins"/>
    <property type="match status" value="1"/>
</dbReference>
<keyword evidence="3 8" id="KW-1134">Transmembrane beta strand</keyword>
<sequence>MRFSNYRALLSTSAVAAVLLGAMPAAAQDQQQSEQPQQAPEASSEDIVVTGIRSSLQGALNAKRNAAQVLDAISAEDIGKFPDKNVGEALQRVTGVQLTRSDGEGSGITIRGADPSLNRVEINGVTALSTTVGGGRDVDFRDLPSEFVNRLEVVKSATADMTEGGVGGTVRVITRRPFDNGGKPYLAGSAQAIYADIGDHMDPRLALIGSDTLANGTIGVLVSGTFENRNVESHQARTTGWVQLDSDPNTAGMQAYDLNNDGVGDFFPDIPRYVINRLETRRYALNGILEWRPSDDFKAYVESNWTKSIQSVTSQYLQTGTSGGIVDTENTIIGPDNTVEYLVMTNNTSKAQTSQLGVSYRNILGDIKRTTYNVALGADWTTGNLTLTPKISLSKAKAYNNEINATAAVTGMSSLIVDYSNGQNAPNIILPNDPTTTAGINQLTVLRRPRYDDQTEKMAKLDAEYKTDGGLFTSFKIGGQYRDLTVKSRFYTRTTTLNGFSDPAVQAQIDSIVSGNAALGTSPFFHTGNLGFTGDYSGWLNMTQGVADAVGIPDPFAEGGCPANADGTCQVYTDTWKVGERNLAGYGQASFAFDVGAVPVSGVIGARVVNTKVNTSGYLSTGGVISPVSYDSNSTEFLPSINMKAELIPNKLMARATATEVMARPLPQQLAPRFTIDVVGLSGSRGNPDLQPFRARQYDAGLEYYINRTSFASVTYFRKEISSFIQNTTEPYTDASGVTYTITVPTNGTQKVTINGVEAGAQIAFDFIDVPVLKQMGVVANYTYSKDSGYEGKDYFTGDSLPFQGLSRHAYNISAYYEDDVVSLRGAYNWRSKYLITAQGRGNNPEFGEAYGQLDASLNVTLMPGISMFLEGVNLLDATRKENANSVERRTIIETVGRRVYGGIRFKL</sequence>
<dbReference type="Pfam" id="PF07715">
    <property type="entry name" value="Plug"/>
    <property type="match status" value="1"/>
</dbReference>
<dbReference type="GO" id="GO:0009279">
    <property type="term" value="C:cell outer membrane"/>
    <property type="evidence" value="ECO:0007669"/>
    <property type="project" value="UniProtKB-SubCell"/>
</dbReference>
<comment type="caution">
    <text evidence="13">The sequence shown here is derived from an EMBL/GenBank/DDBJ whole genome shotgun (WGS) entry which is preliminary data.</text>
</comment>
<keyword evidence="4 8" id="KW-0812">Transmembrane</keyword>
<evidence type="ECO:0000313" key="14">
    <source>
        <dbReference type="Proteomes" id="UP000077262"/>
    </source>
</evidence>
<keyword evidence="13" id="KW-0675">Receptor</keyword>
<evidence type="ECO:0000256" key="1">
    <source>
        <dbReference type="ARBA" id="ARBA00004571"/>
    </source>
</evidence>
<dbReference type="NCBIfam" id="TIGR01782">
    <property type="entry name" value="TonB-Xanth-Caul"/>
    <property type="match status" value="1"/>
</dbReference>
<evidence type="ECO:0000256" key="5">
    <source>
        <dbReference type="ARBA" id="ARBA00023077"/>
    </source>
</evidence>
<keyword evidence="5 9" id="KW-0798">TonB box</keyword>
<dbReference type="Pfam" id="PF00593">
    <property type="entry name" value="TonB_dep_Rec_b-barrel"/>
    <property type="match status" value="1"/>
</dbReference>
<keyword evidence="10" id="KW-0732">Signal</keyword>
<dbReference type="InterPro" id="IPR012910">
    <property type="entry name" value="Plug_dom"/>
</dbReference>
<evidence type="ECO:0000256" key="7">
    <source>
        <dbReference type="ARBA" id="ARBA00023237"/>
    </source>
</evidence>
<reference evidence="13 14" key="1">
    <citation type="submission" date="2016-02" db="EMBL/GenBank/DDBJ databases">
        <authorList>
            <person name="Wen L."/>
            <person name="He K."/>
            <person name="Yang H."/>
        </authorList>
    </citation>
    <scope>NUCLEOTIDE SEQUENCE [LARGE SCALE GENOMIC DNA]</scope>
    <source>
        <strain evidence="13 14">CD09_2</strain>
    </source>
</reference>